<name>A0AAJ7SC14_9HYME</name>
<dbReference type="GeneID" id="108631180"/>
<accession>A0AAJ7SC14</accession>
<proteinExistence type="predicted"/>
<feature type="coiled-coil region" evidence="1">
    <location>
        <begin position="71"/>
        <end position="127"/>
    </location>
</feature>
<dbReference type="Proteomes" id="UP000694925">
    <property type="component" value="Unplaced"/>
</dbReference>
<dbReference type="RefSeq" id="XP_026674498.1">
    <property type="nucleotide sequence ID" value="XM_026818697.1"/>
</dbReference>
<dbReference type="AlphaFoldDB" id="A0AAJ7SC14"/>
<evidence type="ECO:0000313" key="3">
    <source>
        <dbReference type="RefSeq" id="XP_026674498.1"/>
    </source>
</evidence>
<protein>
    <submittedName>
        <fullName evidence="3">Uncharacterized protein LOC108631180</fullName>
    </submittedName>
</protein>
<dbReference type="KEGG" id="ccal:108631180"/>
<sequence length="159" mass="19129">MAAEEYLSSELQRLLEGFTKIQDVHLALQTYCELQDERMSMEQERSEKLKVNLEKIYEAYLLLQTRYKSSIEEFDKERNELRGTIEELREQCEHLRSINILEDHNGVSRLQDEVEVLKIRLEMQDHQHREDIALLKQQHSDEIKRYKMLLNATEVIKYC</sequence>
<gene>
    <name evidence="3" type="primary">LOC108631180</name>
</gene>
<evidence type="ECO:0000313" key="2">
    <source>
        <dbReference type="Proteomes" id="UP000694925"/>
    </source>
</evidence>
<reference evidence="3" key="1">
    <citation type="submission" date="2025-08" db="UniProtKB">
        <authorList>
            <consortium name="RefSeq"/>
        </authorList>
    </citation>
    <scope>IDENTIFICATION</scope>
    <source>
        <tissue evidence="3">Whole body</tissue>
    </source>
</reference>
<evidence type="ECO:0000256" key="1">
    <source>
        <dbReference type="SAM" id="Coils"/>
    </source>
</evidence>
<keyword evidence="1" id="KW-0175">Coiled coil</keyword>
<organism evidence="2 3">
    <name type="scientific">Ceratina calcarata</name>
    <dbReference type="NCBI Taxonomy" id="156304"/>
    <lineage>
        <taxon>Eukaryota</taxon>
        <taxon>Metazoa</taxon>
        <taxon>Ecdysozoa</taxon>
        <taxon>Arthropoda</taxon>
        <taxon>Hexapoda</taxon>
        <taxon>Insecta</taxon>
        <taxon>Pterygota</taxon>
        <taxon>Neoptera</taxon>
        <taxon>Endopterygota</taxon>
        <taxon>Hymenoptera</taxon>
        <taxon>Apocrita</taxon>
        <taxon>Aculeata</taxon>
        <taxon>Apoidea</taxon>
        <taxon>Anthophila</taxon>
        <taxon>Apidae</taxon>
        <taxon>Ceratina</taxon>
        <taxon>Zadontomerus</taxon>
    </lineage>
</organism>
<keyword evidence="2" id="KW-1185">Reference proteome</keyword>